<dbReference type="InterPro" id="IPR051334">
    <property type="entry name" value="SRPK"/>
</dbReference>
<dbReference type="Gene3D" id="3.30.200.20">
    <property type="entry name" value="Phosphorylase Kinase, domain 1"/>
    <property type="match status" value="1"/>
</dbReference>
<name>A0A0A1UP33_9HYPO</name>
<dbReference type="InterPro" id="IPR017441">
    <property type="entry name" value="Protein_kinase_ATP_BS"/>
</dbReference>
<organism evidence="12 13">
    <name type="scientific">Metarhizium robertsii</name>
    <dbReference type="NCBI Taxonomy" id="568076"/>
    <lineage>
        <taxon>Eukaryota</taxon>
        <taxon>Fungi</taxon>
        <taxon>Dikarya</taxon>
        <taxon>Ascomycota</taxon>
        <taxon>Pezizomycotina</taxon>
        <taxon>Sordariomycetes</taxon>
        <taxon>Hypocreomycetidae</taxon>
        <taxon>Hypocreales</taxon>
        <taxon>Clavicipitaceae</taxon>
        <taxon>Metarhizium</taxon>
    </lineage>
</organism>
<evidence type="ECO:0000256" key="8">
    <source>
        <dbReference type="ARBA" id="ARBA00048679"/>
    </source>
</evidence>
<dbReference type="Proteomes" id="UP000030151">
    <property type="component" value="Unassembled WGS sequence"/>
</dbReference>
<comment type="catalytic activity">
    <reaction evidence="8">
        <text>L-seryl-[protein] + ATP = O-phospho-L-seryl-[protein] + ADP + H(+)</text>
        <dbReference type="Rhea" id="RHEA:17989"/>
        <dbReference type="Rhea" id="RHEA-COMP:9863"/>
        <dbReference type="Rhea" id="RHEA-COMP:11604"/>
        <dbReference type="ChEBI" id="CHEBI:15378"/>
        <dbReference type="ChEBI" id="CHEBI:29999"/>
        <dbReference type="ChEBI" id="CHEBI:30616"/>
        <dbReference type="ChEBI" id="CHEBI:83421"/>
        <dbReference type="ChEBI" id="CHEBI:456216"/>
        <dbReference type="EC" id="2.7.11.1"/>
    </reaction>
</comment>
<dbReference type="EC" id="2.7.11.1" evidence="1"/>
<dbReference type="OrthoDB" id="5979581at2759"/>
<keyword evidence="3" id="KW-0808">Transferase</keyword>
<evidence type="ECO:0000256" key="1">
    <source>
        <dbReference type="ARBA" id="ARBA00012513"/>
    </source>
</evidence>
<feature type="binding site" evidence="9">
    <location>
        <position position="96"/>
    </location>
    <ligand>
        <name>ATP</name>
        <dbReference type="ChEBI" id="CHEBI:30616"/>
    </ligand>
</feature>
<keyword evidence="6 9" id="KW-0067">ATP-binding</keyword>
<dbReference type="GO" id="GO:0004674">
    <property type="term" value="F:protein serine/threonine kinase activity"/>
    <property type="evidence" value="ECO:0007669"/>
    <property type="project" value="UniProtKB-KW"/>
</dbReference>
<sequence length="403" mass="46211">MNLFKYCKTRSLVALTHSPWPPSAAVAPRLDSSSPIEEEKTPYYAARHFYPVFLSQVLNGRYQIATKLGYGSSSTVWLARDLHSWRWSQQRYVALKINTVNYRRCQQTSENELTIGLIHIDGASGTHLCLVLEPLREPLWLYCRRFVGGVIPCNVLKIILQMTLQGLDYLHSECEVIHTDLKPDNILVKIEDPAILDRDARDEYLNPLPQKITDNGIIYLSRNDYGQFSKPTGIIQITDFGSSVSGKIPHFGCIQADSYRAPEVILDGGYSYSADIWSLGVMIWDLLEGRRLLDPIDKRMGEEYDERVHIAQLTGLLGPPPNDMLSYGQRTSIFYTPDGRFKHPDLVPQDIEFEKTVTRISGLEKAKFLEFAKRMIRWNPSERSTARDLLKDPWLYEDYPCEM</sequence>
<dbReference type="PROSITE" id="PS50011">
    <property type="entry name" value="PROTEIN_KINASE_DOM"/>
    <property type="match status" value="1"/>
</dbReference>
<dbReference type="SUPFAM" id="SSF56112">
    <property type="entry name" value="Protein kinase-like (PK-like)"/>
    <property type="match status" value="1"/>
</dbReference>
<evidence type="ECO:0000256" key="7">
    <source>
        <dbReference type="ARBA" id="ARBA00047899"/>
    </source>
</evidence>
<dbReference type="PROSITE" id="PS00107">
    <property type="entry name" value="PROTEIN_KINASE_ATP"/>
    <property type="match status" value="1"/>
</dbReference>
<dbReference type="InterPro" id="IPR011009">
    <property type="entry name" value="Kinase-like_dom_sf"/>
</dbReference>
<comment type="similarity">
    <text evidence="10">Belongs to the protein kinase superfamily.</text>
</comment>
<evidence type="ECO:0000256" key="3">
    <source>
        <dbReference type="ARBA" id="ARBA00022679"/>
    </source>
</evidence>
<dbReference type="AlphaFoldDB" id="A0A0A1UP33"/>
<keyword evidence="5 12" id="KW-0418">Kinase</keyword>
<gene>
    <name evidence="12" type="ORF">X797_009661</name>
</gene>
<evidence type="ECO:0000313" key="13">
    <source>
        <dbReference type="Proteomes" id="UP000030151"/>
    </source>
</evidence>
<keyword evidence="2 10" id="KW-0723">Serine/threonine-protein kinase</keyword>
<dbReference type="PANTHER" id="PTHR47634">
    <property type="entry name" value="PROTEIN KINASE DOMAIN-CONTAINING PROTEIN-RELATED"/>
    <property type="match status" value="1"/>
</dbReference>
<dbReference type="GO" id="GO:0000245">
    <property type="term" value="P:spliceosomal complex assembly"/>
    <property type="evidence" value="ECO:0007669"/>
    <property type="project" value="TreeGrafter"/>
</dbReference>
<evidence type="ECO:0000259" key="11">
    <source>
        <dbReference type="PROSITE" id="PS50011"/>
    </source>
</evidence>
<reference evidence="12 13" key="1">
    <citation type="submission" date="2014-02" db="EMBL/GenBank/DDBJ databases">
        <title>The genome sequence of the entomopathogenic fungus Metarhizium robertsii ARSEF 2575.</title>
        <authorList>
            <person name="Giuliano Garisto Donzelli B."/>
            <person name="Roe B.A."/>
            <person name="Macmil S.L."/>
            <person name="Krasnoff S.B."/>
            <person name="Gibson D.M."/>
        </authorList>
    </citation>
    <scope>NUCLEOTIDE SEQUENCE [LARGE SCALE GENOMIC DNA]</scope>
    <source>
        <strain evidence="12 13">ARSEF 2575</strain>
    </source>
</reference>
<evidence type="ECO:0000313" key="12">
    <source>
        <dbReference type="EMBL" id="EXU97211.1"/>
    </source>
</evidence>
<dbReference type="SMART" id="SM00220">
    <property type="entry name" value="S_TKc"/>
    <property type="match status" value="1"/>
</dbReference>
<dbReference type="GO" id="GO:0005524">
    <property type="term" value="F:ATP binding"/>
    <property type="evidence" value="ECO:0007669"/>
    <property type="project" value="UniProtKB-UniRule"/>
</dbReference>
<dbReference type="PROSITE" id="PS00108">
    <property type="entry name" value="PROTEIN_KINASE_ST"/>
    <property type="match status" value="1"/>
</dbReference>
<accession>A0A0A1UP33</accession>
<evidence type="ECO:0000256" key="6">
    <source>
        <dbReference type="ARBA" id="ARBA00022840"/>
    </source>
</evidence>
<keyword evidence="4 9" id="KW-0547">Nucleotide-binding</keyword>
<dbReference type="InterPro" id="IPR000719">
    <property type="entry name" value="Prot_kinase_dom"/>
</dbReference>
<evidence type="ECO:0000256" key="4">
    <source>
        <dbReference type="ARBA" id="ARBA00022741"/>
    </source>
</evidence>
<dbReference type="Gene3D" id="1.10.510.10">
    <property type="entry name" value="Transferase(Phosphotransferase) domain 1"/>
    <property type="match status" value="1"/>
</dbReference>
<evidence type="ECO:0000256" key="9">
    <source>
        <dbReference type="PROSITE-ProRule" id="PRU10141"/>
    </source>
</evidence>
<protein>
    <recommendedName>
        <fullName evidence="1">non-specific serine/threonine protein kinase</fullName>
        <ecNumber evidence="1">2.7.11.1</ecNumber>
    </recommendedName>
</protein>
<proteinExistence type="inferred from homology"/>
<comment type="caution">
    <text evidence="12">The sequence shown here is derived from an EMBL/GenBank/DDBJ whole genome shotgun (WGS) entry which is preliminary data.</text>
</comment>
<feature type="domain" description="Protein kinase" evidence="11">
    <location>
        <begin position="62"/>
        <end position="395"/>
    </location>
</feature>
<evidence type="ECO:0000256" key="2">
    <source>
        <dbReference type="ARBA" id="ARBA00022527"/>
    </source>
</evidence>
<evidence type="ECO:0000256" key="5">
    <source>
        <dbReference type="ARBA" id="ARBA00022777"/>
    </source>
</evidence>
<comment type="catalytic activity">
    <reaction evidence="7">
        <text>L-threonyl-[protein] + ATP = O-phospho-L-threonyl-[protein] + ADP + H(+)</text>
        <dbReference type="Rhea" id="RHEA:46608"/>
        <dbReference type="Rhea" id="RHEA-COMP:11060"/>
        <dbReference type="Rhea" id="RHEA-COMP:11605"/>
        <dbReference type="ChEBI" id="CHEBI:15378"/>
        <dbReference type="ChEBI" id="CHEBI:30013"/>
        <dbReference type="ChEBI" id="CHEBI:30616"/>
        <dbReference type="ChEBI" id="CHEBI:61977"/>
        <dbReference type="ChEBI" id="CHEBI:456216"/>
        <dbReference type="EC" id="2.7.11.1"/>
    </reaction>
</comment>
<dbReference type="GO" id="GO:0050684">
    <property type="term" value="P:regulation of mRNA processing"/>
    <property type="evidence" value="ECO:0007669"/>
    <property type="project" value="TreeGrafter"/>
</dbReference>
<evidence type="ECO:0000256" key="10">
    <source>
        <dbReference type="RuleBase" id="RU000304"/>
    </source>
</evidence>
<dbReference type="HOGENOM" id="CLU_000288_81_1_1"/>
<dbReference type="PANTHER" id="PTHR47634:SF9">
    <property type="entry name" value="PROTEIN KINASE DOMAIN-CONTAINING PROTEIN-RELATED"/>
    <property type="match status" value="1"/>
</dbReference>
<dbReference type="EMBL" id="JELW01000039">
    <property type="protein sequence ID" value="EXU97211.1"/>
    <property type="molecule type" value="Genomic_DNA"/>
</dbReference>
<dbReference type="Pfam" id="PF00069">
    <property type="entry name" value="Pkinase"/>
    <property type="match status" value="1"/>
</dbReference>
<dbReference type="InterPro" id="IPR008271">
    <property type="entry name" value="Ser/Thr_kinase_AS"/>
</dbReference>